<protein>
    <submittedName>
        <fullName evidence="2">Amino acid deaminase/aldolase</fullName>
    </submittedName>
</protein>
<sequence length="380" mass="42514">MPFAYMDLDLLDENIKQILKRSQDKPIRVASKSIRSVEILKYILQSDQRFQGVLCFTIEEALFLSEHGLDDLLVAYPAWNEQAVKAVLLKVRQGKRITLMIDSAEHVRHLEQIASRMETPIPVCMDVDMSIQYPAIYFGVYRSSSRTLTDVKKVIETIKQSACIQLAGLMGYEAQIAGVADRSTGKRLQNQIIKTLKAFSIPKIQKRRTEMVDYIKQEGFSLRFVNGGGTGSIASTVMDPSVTEVTVGSAFYAPILFDYYRDFQYAPAAGFAIEITRQPQQDIYTCLGGGYPASGSAGVDKLPQPHLPAGASLIAMEGAGEVQTPIRYHGEHKLQLGDPIFMRHSKAGELCERFQSLYLIRNHKVVDEVKTYRGEGQCFL</sequence>
<comment type="caution">
    <text evidence="2">The sequence shown here is derived from an EMBL/GenBank/DDBJ whole genome shotgun (WGS) entry which is preliminary data.</text>
</comment>
<dbReference type="GO" id="GO:0008721">
    <property type="term" value="F:D-serine ammonia-lyase activity"/>
    <property type="evidence" value="ECO:0007669"/>
    <property type="project" value="TreeGrafter"/>
</dbReference>
<reference evidence="2" key="1">
    <citation type="submission" date="2020-09" db="EMBL/GenBank/DDBJ databases">
        <title>A novel bacterium of genus Hazenella, isolated from South China Sea.</title>
        <authorList>
            <person name="Huang H."/>
            <person name="Mo K."/>
            <person name="Hu Y."/>
        </authorList>
    </citation>
    <scope>NUCLEOTIDE SEQUENCE</scope>
    <source>
        <strain evidence="2">IB182357</strain>
    </source>
</reference>
<dbReference type="PANTHER" id="PTHR28004">
    <property type="entry name" value="ZGC:162816-RELATED"/>
    <property type="match status" value="1"/>
</dbReference>
<name>A0A926NEC4_9BACL</name>
<dbReference type="SUPFAM" id="SSF51419">
    <property type="entry name" value="PLP-binding barrel"/>
    <property type="match status" value="1"/>
</dbReference>
<organism evidence="2 3">
    <name type="scientific">Polycladospora coralii</name>
    <dbReference type="NCBI Taxonomy" id="2771432"/>
    <lineage>
        <taxon>Bacteria</taxon>
        <taxon>Bacillati</taxon>
        <taxon>Bacillota</taxon>
        <taxon>Bacilli</taxon>
        <taxon>Bacillales</taxon>
        <taxon>Thermoactinomycetaceae</taxon>
        <taxon>Polycladospora</taxon>
    </lineage>
</organism>
<dbReference type="EMBL" id="JACXAH010000005">
    <property type="protein sequence ID" value="MBD1371883.1"/>
    <property type="molecule type" value="Genomic_DNA"/>
</dbReference>
<dbReference type="InterPro" id="IPR051466">
    <property type="entry name" value="D-amino_acid_metab_enzyme"/>
</dbReference>
<proteinExistence type="predicted"/>
<dbReference type="AlphaFoldDB" id="A0A926NEC4"/>
<dbReference type="CDD" id="cd06813">
    <property type="entry name" value="PLPDE_III_DSD_D-TA_like_2"/>
    <property type="match status" value="1"/>
</dbReference>
<dbReference type="Gene3D" id="3.20.20.10">
    <property type="entry name" value="Alanine racemase"/>
    <property type="match status" value="1"/>
</dbReference>
<evidence type="ECO:0000259" key="1">
    <source>
        <dbReference type="Pfam" id="PF01168"/>
    </source>
</evidence>
<evidence type="ECO:0000313" key="2">
    <source>
        <dbReference type="EMBL" id="MBD1371883.1"/>
    </source>
</evidence>
<dbReference type="GO" id="GO:0036088">
    <property type="term" value="P:D-serine catabolic process"/>
    <property type="evidence" value="ECO:0007669"/>
    <property type="project" value="TreeGrafter"/>
</dbReference>
<dbReference type="Pfam" id="PF01168">
    <property type="entry name" value="Ala_racemase_N"/>
    <property type="match status" value="1"/>
</dbReference>
<evidence type="ECO:0000313" key="3">
    <source>
        <dbReference type="Proteomes" id="UP000661691"/>
    </source>
</evidence>
<accession>A0A926NEC4</accession>
<gene>
    <name evidence="2" type="ORF">IC620_05855</name>
</gene>
<dbReference type="InterPro" id="IPR001608">
    <property type="entry name" value="Ala_racemase_N"/>
</dbReference>
<keyword evidence="3" id="KW-1185">Reference proteome</keyword>
<dbReference type="InterPro" id="IPR029066">
    <property type="entry name" value="PLP-binding_barrel"/>
</dbReference>
<dbReference type="Proteomes" id="UP000661691">
    <property type="component" value="Unassembled WGS sequence"/>
</dbReference>
<dbReference type="PANTHER" id="PTHR28004:SF2">
    <property type="entry name" value="D-SERINE DEHYDRATASE"/>
    <property type="match status" value="1"/>
</dbReference>
<feature type="domain" description="Alanine racemase N-terminal" evidence="1">
    <location>
        <begin position="7"/>
        <end position="252"/>
    </location>
</feature>